<feature type="compositionally biased region" description="Polar residues" evidence="1">
    <location>
        <begin position="114"/>
        <end position="131"/>
    </location>
</feature>
<proteinExistence type="predicted"/>
<name>A0A8B6F7R3_MYTGA</name>
<reference evidence="4" key="1">
    <citation type="submission" date="2018-11" db="EMBL/GenBank/DDBJ databases">
        <authorList>
            <person name="Alioto T."/>
            <person name="Alioto T."/>
        </authorList>
    </citation>
    <scope>NUCLEOTIDE SEQUENCE</scope>
</reference>
<feature type="region of interest" description="Disordered" evidence="1">
    <location>
        <begin position="114"/>
        <end position="150"/>
    </location>
</feature>
<dbReference type="AlphaFoldDB" id="A0A8B6F7R3"/>
<keyword evidence="2" id="KW-0812">Transmembrane</keyword>
<dbReference type="Proteomes" id="UP000596742">
    <property type="component" value="Unassembled WGS sequence"/>
</dbReference>
<accession>A0A8B6F7R3</accession>
<feature type="compositionally biased region" description="Low complexity" evidence="1">
    <location>
        <begin position="132"/>
        <end position="149"/>
    </location>
</feature>
<dbReference type="PROSITE" id="PS50940">
    <property type="entry name" value="CHIT_BIND_II"/>
    <property type="match status" value="2"/>
</dbReference>
<feature type="domain" description="Chitin-binding type-2" evidence="3">
    <location>
        <begin position="266"/>
        <end position="325"/>
    </location>
</feature>
<dbReference type="GO" id="GO:0005576">
    <property type="term" value="C:extracellular region"/>
    <property type="evidence" value="ECO:0007669"/>
    <property type="project" value="InterPro"/>
</dbReference>
<keyword evidence="5" id="KW-1185">Reference proteome</keyword>
<sequence length="513" mass="56765">MVANDDIETREKKKTDNKCSAVLRPADEYCVTQDKETNKPSANSPCSACRIIILVAIITILLIGFCCAAYFLWIRNINENETTDTLNNTQHSITSTIVSGTFGTPILSTEAQTDTLTNPASTLTTSTDQVLSTTKESSTSAAPSSTTETYCSPTDRTILHLNPDQIAEVNRKLLPHNCEAYVGYPAGDLSIEILKSGELEFKKLDVIIENTVDNRTSCEIHRKINFRIVFTSDMEKAIIRCSVINKHFPDSPAFYSKNETVRLIPGDACKDNSVSQSHSVHPSNCHYYIECQNKEPYGRACQYNFCFGIYTVETCSPCNDVTCPATSTSCTNTTVVQQQNKAEMTIHSDQVAGLTSPRPSNLHICTGFIGNSTGDIKVQIQFAGSDNYQTIIPIYTTRTDTTENCGIRRVLKFWIGFTVAMYNATIRCKVTNGLHQDVSPIYSNSETLILVSSDFCNQNFNGTIGNRYHHPATCNRFVTCVGNMPYITACASGLCFSFEKDFCDFCNLVKTCP</sequence>
<feature type="domain" description="Chitin-binding type-2" evidence="3">
    <location>
        <begin position="453"/>
        <end position="513"/>
    </location>
</feature>
<dbReference type="InterPro" id="IPR036508">
    <property type="entry name" value="Chitin-bd_dom_sf"/>
</dbReference>
<evidence type="ECO:0000256" key="2">
    <source>
        <dbReference type="SAM" id="Phobius"/>
    </source>
</evidence>
<dbReference type="InterPro" id="IPR002557">
    <property type="entry name" value="Chitin-bd_dom"/>
</dbReference>
<organism evidence="4 5">
    <name type="scientific">Mytilus galloprovincialis</name>
    <name type="common">Mediterranean mussel</name>
    <dbReference type="NCBI Taxonomy" id="29158"/>
    <lineage>
        <taxon>Eukaryota</taxon>
        <taxon>Metazoa</taxon>
        <taxon>Spiralia</taxon>
        <taxon>Lophotrochozoa</taxon>
        <taxon>Mollusca</taxon>
        <taxon>Bivalvia</taxon>
        <taxon>Autobranchia</taxon>
        <taxon>Pteriomorphia</taxon>
        <taxon>Mytilida</taxon>
        <taxon>Mytiloidea</taxon>
        <taxon>Mytilidae</taxon>
        <taxon>Mytilinae</taxon>
        <taxon>Mytilus</taxon>
    </lineage>
</organism>
<evidence type="ECO:0000313" key="5">
    <source>
        <dbReference type="Proteomes" id="UP000596742"/>
    </source>
</evidence>
<gene>
    <name evidence="4" type="ORF">MGAL_10B059635</name>
</gene>
<keyword evidence="2" id="KW-1133">Transmembrane helix</keyword>
<keyword evidence="2" id="KW-0472">Membrane</keyword>
<evidence type="ECO:0000259" key="3">
    <source>
        <dbReference type="PROSITE" id="PS50940"/>
    </source>
</evidence>
<evidence type="ECO:0000256" key="1">
    <source>
        <dbReference type="SAM" id="MobiDB-lite"/>
    </source>
</evidence>
<evidence type="ECO:0000313" key="4">
    <source>
        <dbReference type="EMBL" id="VDI46075.1"/>
    </source>
</evidence>
<dbReference type="OrthoDB" id="6020543at2759"/>
<dbReference type="Gene3D" id="3.20.20.80">
    <property type="entry name" value="Glycosidases"/>
    <property type="match status" value="1"/>
</dbReference>
<dbReference type="EMBL" id="UYJE01006449">
    <property type="protein sequence ID" value="VDI46075.1"/>
    <property type="molecule type" value="Genomic_DNA"/>
</dbReference>
<comment type="caution">
    <text evidence="4">The sequence shown here is derived from an EMBL/GenBank/DDBJ whole genome shotgun (WGS) entry which is preliminary data.</text>
</comment>
<protein>
    <recommendedName>
        <fullName evidence="3">Chitin-binding type-2 domain-containing protein</fullName>
    </recommendedName>
</protein>
<feature type="transmembrane region" description="Helical" evidence="2">
    <location>
        <begin position="51"/>
        <end position="73"/>
    </location>
</feature>
<dbReference type="GO" id="GO:0008061">
    <property type="term" value="F:chitin binding"/>
    <property type="evidence" value="ECO:0007669"/>
    <property type="project" value="InterPro"/>
</dbReference>
<dbReference type="SUPFAM" id="SSF57625">
    <property type="entry name" value="Invertebrate chitin-binding proteins"/>
    <property type="match status" value="1"/>
</dbReference>